<protein>
    <recommendedName>
        <fullName evidence="2">DUF1540 domain-containing protein</fullName>
    </recommendedName>
</protein>
<sequence>MAQQIKCSVSECQYNSDMVCDAPMIQVDRNGVSKASHSPQTKCETFKPRS</sequence>
<evidence type="ECO:0000313" key="3">
    <source>
        <dbReference type="EMBL" id="AEG17040.1"/>
    </source>
</evidence>
<dbReference type="EMBL" id="CP002770">
    <property type="protein sequence ID" value="AEG17040.1"/>
    <property type="molecule type" value="Genomic_DNA"/>
</dbReference>
<dbReference type="RefSeq" id="WP_013824542.1">
    <property type="nucleotide sequence ID" value="NC_015573.1"/>
</dbReference>
<accession>A0AAU8PG81</accession>
<dbReference type="Proteomes" id="UP000009229">
    <property type="component" value="Chromosome"/>
</dbReference>
<keyword evidence="4" id="KW-1185">Reference proteome</keyword>
<evidence type="ECO:0000256" key="1">
    <source>
        <dbReference type="SAM" id="MobiDB-lite"/>
    </source>
</evidence>
<feature type="region of interest" description="Disordered" evidence="1">
    <location>
        <begin position="31"/>
        <end position="50"/>
    </location>
</feature>
<dbReference type="Pfam" id="PF07561">
    <property type="entry name" value="DUF1540"/>
    <property type="match status" value="1"/>
</dbReference>
<feature type="domain" description="DUF1540" evidence="2">
    <location>
        <begin position="5"/>
        <end position="46"/>
    </location>
</feature>
<dbReference type="InterPro" id="IPR011437">
    <property type="entry name" value="DUF1540"/>
</dbReference>
<dbReference type="KEGG" id="dku:Desku_3564"/>
<evidence type="ECO:0000259" key="2">
    <source>
        <dbReference type="Pfam" id="PF07561"/>
    </source>
</evidence>
<reference evidence="4" key="1">
    <citation type="submission" date="2011-05" db="EMBL/GenBank/DDBJ databases">
        <title>Complete sequence of Desulfotomaculum kuznetsovii DSM 6115.</title>
        <authorList>
            <person name="Lucas S."/>
            <person name="Han J."/>
            <person name="Lapidus A."/>
            <person name="Cheng J.-F."/>
            <person name="Goodwin L."/>
            <person name="Pitluck S."/>
            <person name="Peters L."/>
            <person name="Mikhailova N."/>
            <person name="Lu M."/>
            <person name="Saunders E."/>
            <person name="Han C."/>
            <person name="Tapia R."/>
            <person name="Land M."/>
            <person name="Hauser L."/>
            <person name="Kyrpides N."/>
            <person name="Ivanova N."/>
            <person name="Pagani I."/>
            <person name="Nazina T."/>
            <person name="Ivanova A."/>
            <person name="Parshina S."/>
            <person name="Kuever J."/>
            <person name="Muyzer G."/>
            <person name="Plugge C."/>
            <person name="Stams A."/>
            <person name="Woyke T."/>
        </authorList>
    </citation>
    <scope>NUCLEOTIDE SEQUENCE [LARGE SCALE GENOMIC DNA]</scope>
    <source>
        <strain evidence="4">DSM 6115 / VKM B-1805 / 17</strain>
    </source>
</reference>
<gene>
    <name evidence="3" type="ordered locus">Desku_3564</name>
</gene>
<proteinExistence type="predicted"/>
<organism evidence="3 4">
    <name type="scientific">Desulfofundulus kuznetsovii (strain DSM 6115 / VKM B-1805 / 17)</name>
    <name type="common">Desulfotomaculum kuznetsovii</name>
    <dbReference type="NCBI Taxonomy" id="760568"/>
    <lineage>
        <taxon>Bacteria</taxon>
        <taxon>Bacillati</taxon>
        <taxon>Bacillota</taxon>
        <taxon>Clostridia</taxon>
        <taxon>Eubacteriales</taxon>
        <taxon>Peptococcaceae</taxon>
        <taxon>Desulfofundulus</taxon>
    </lineage>
</organism>
<evidence type="ECO:0000313" key="4">
    <source>
        <dbReference type="Proteomes" id="UP000009229"/>
    </source>
</evidence>
<dbReference type="AlphaFoldDB" id="A0AAU8PG81"/>
<feature type="compositionally biased region" description="Polar residues" evidence="1">
    <location>
        <begin position="33"/>
        <end position="43"/>
    </location>
</feature>
<name>A0AAU8PG81_DESK7</name>